<proteinExistence type="predicted"/>
<dbReference type="Pfam" id="PF14145">
    <property type="entry name" value="YrhK"/>
    <property type="match status" value="1"/>
</dbReference>
<feature type="domain" description="YrhK" evidence="2">
    <location>
        <begin position="23"/>
        <end position="78"/>
    </location>
</feature>
<keyword evidence="1" id="KW-0812">Transmembrane</keyword>
<keyword evidence="1" id="KW-0472">Membrane</keyword>
<dbReference type="EMBL" id="JARACI010000592">
    <property type="protein sequence ID" value="MDD9205644.1"/>
    <property type="molecule type" value="Genomic_DNA"/>
</dbReference>
<reference evidence="3" key="1">
    <citation type="submission" date="2023-02" db="EMBL/GenBank/DDBJ databases">
        <title>Georgenia sp.10Sc9-8, isolated from a soil sample collected from the Taklamakan desert.</title>
        <authorList>
            <person name="Liu S."/>
        </authorList>
    </citation>
    <scope>NUCLEOTIDE SEQUENCE</scope>
    <source>
        <strain evidence="3">10Sc9-8</strain>
    </source>
</reference>
<name>A0ABT5TWI1_9MICO</name>
<accession>A0ABT5TWI1</accession>
<evidence type="ECO:0000259" key="2">
    <source>
        <dbReference type="Pfam" id="PF14145"/>
    </source>
</evidence>
<comment type="caution">
    <text evidence="3">The sequence shown here is derived from an EMBL/GenBank/DDBJ whole genome shotgun (WGS) entry which is preliminary data.</text>
</comment>
<organism evidence="3 4">
    <name type="scientific">Georgenia halotolerans</name>
    <dbReference type="NCBI Taxonomy" id="3028317"/>
    <lineage>
        <taxon>Bacteria</taxon>
        <taxon>Bacillati</taxon>
        <taxon>Actinomycetota</taxon>
        <taxon>Actinomycetes</taxon>
        <taxon>Micrococcales</taxon>
        <taxon>Bogoriellaceae</taxon>
        <taxon>Georgenia</taxon>
    </lineage>
</organism>
<protein>
    <submittedName>
        <fullName evidence="3">YrhK family protein</fullName>
    </submittedName>
</protein>
<evidence type="ECO:0000313" key="3">
    <source>
        <dbReference type="EMBL" id="MDD9205644.1"/>
    </source>
</evidence>
<feature type="transmembrane region" description="Helical" evidence="1">
    <location>
        <begin position="30"/>
        <end position="49"/>
    </location>
</feature>
<dbReference type="InterPro" id="IPR025424">
    <property type="entry name" value="YrhK_domain"/>
</dbReference>
<evidence type="ECO:0000313" key="4">
    <source>
        <dbReference type="Proteomes" id="UP001165561"/>
    </source>
</evidence>
<keyword evidence="4" id="KW-1185">Reference proteome</keyword>
<sequence length="95" mass="10692">MGTTAEDHPVQLPLGHEKVVIDNKYETLSIINDVLIAVFFVAGSIMFYFESLQTEATTMFLLGSIDFLLRPVIRLARRVHLKRLGHPSSDGSQDY</sequence>
<keyword evidence="1" id="KW-1133">Transmembrane helix</keyword>
<gene>
    <name evidence="3" type="ORF">PU560_04065</name>
</gene>
<evidence type="ECO:0000256" key="1">
    <source>
        <dbReference type="SAM" id="Phobius"/>
    </source>
</evidence>
<dbReference type="Proteomes" id="UP001165561">
    <property type="component" value="Unassembled WGS sequence"/>
</dbReference>